<dbReference type="AlphaFoldDB" id="L8GGB0"/>
<organism evidence="1 2">
    <name type="scientific">Acanthamoeba castellanii (strain ATCC 30010 / Neff)</name>
    <dbReference type="NCBI Taxonomy" id="1257118"/>
    <lineage>
        <taxon>Eukaryota</taxon>
        <taxon>Amoebozoa</taxon>
        <taxon>Discosea</taxon>
        <taxon>Longamoebia</taxon>
        <taxon>Centramoebida</taxon>
        <taxon>Acanthamoebidae</taxon>
        <taxon>Acanthamoeba</taxon>
    </lineage>
</organism>
<dbReference type="GeneID" id="14911555"/>
<evidence type="ECO:0000313" key="2">
    <source>
        <dbReference type="Proteomes" id="UP000011083"/>
    </source>
</evidence>
<name>L8GGB0_ACACF</name>
<dbReference type="EMBL" id="KB008156">
    <property type="protein sequence ID" value="ELR11226.1"/>
    <property type="molecule type" value="Genomic_DNA"/>
</dbReference>
<keyword evidence="2" id="KW-1185">Reference proteome</keyword>
<proteinExistence type="predicted"/>
<evidence type="ECO:0000313" key="1">
    <source>
        <dbReference type="EMBL" id="ELR11226.1"/>
    </source>
</evidence>
<sequence length="659" mass="72152">MAALDSLVLQSASDAAAQAALLKALLACLQTGEGAGEEDQHVAIHATNLSGEWMRRLVEAGWLYPELLEALLHNALKPRVERLVTLCCDEIMTNASLNAPHSTQKLPADLQELLHDVTQGAERREDLSPLVEISRGWFGIIVSSVAVDSLQGLVEPALQKRLHPPAPENEAFDWPVCHCCPEWMLEPRKDGVPAAETLVPTLIYTLGHDEHMLALMGGLVDVMFQTTTSRHAHERAMSARLEAQLRHTSQASTMTQGNKPTVAVRVITTCSRWLARVACSHASEPSDVDALLLSRVFGVICDWARLTESDELDRSLGLLVATMGQVVERLQAAVAGASHMGAGLRCVEHLSIALCDVVHRHNEEGSFQDLAPVRRAVCACDELWALGRIQPEHGMFEFLGLLEHSLRFGLVPEVAAVAVRWLDYVIRGPSGLDKTSSAHLLLRSLIEECSADVLRPRLPLLMESIIELLERTAQVPLTNNYHLVSLFGTIDLLAQSPLGGENLQPWVGRLSRLLVDHVQRGQATPNTDKDCVQALWCCVQLAAGSIDCAGEVDRRVVRLLAHADWAVVHAGRENDYHRFELSAQGVANLLTACFSGVDDHDKVVGVCRVDEAEKLLRAFDAWLARLRGGGATKPTLSAYRAALRARGLVANYVARWTHL</sequence>
<reference evidence="1 2" key="1">
    <citation type="journal article" date="2013" name="Genome Biol.">
        <title>Genome of Acanthamoeba castellanii highlights extensive lateral gene transfer and early evolution of tyrosine kinase signaling.</title>
        <authorList>
            <person name="Clarke M."/>
            <person name="Lohan A.J."/>
            <person name="Liu B."/>
            <person name="Lagkouvardos I."/>
            <person name="Roy S."/>
            <person name="Zafar N."/>
            <person name="Bertelli C."/>
            <person name="Schilde C."/>
            <person name="Kianianmomeni A."/>
            <person name="Burglin T.R."/>
            <person name="Frech C."/>
            <person name="Turcotte B."/>
            <person name="Kopec K.O."/>
            <person name="Synnott J.M."/>
            <person name="Choo C."/>
            <person name="Paponov I."/>
            <person name="Finkler A."/>
            <person name="Soon Heng Tan C."/>
            <person name="Hutchins A.P."/>
            <person name="Weinmeier T."/>
            <person name="Rattei T."/>
            <person name="Chu J.S."/>
            <person name="Gimenez G."/>
            <person name="Irimia M."/>
            <person name="Rigden D.J."/>
            <person name="Fitzpatrick D.A."/>
            <person name="Lorenzo-Morales J."/>
            <person name="Bateman A."/>
            <person name="Chiu C.H."/>
            <person name="Tang P."/>
            <person name="Hegemann P."/>
            <person name="Fromm H."/>
            <person name="Raoult D."/>
            <person name="Greub G."/>
            <person name="Miranda-Saavedra D."/>
            <person name="Chen N."/>
            <person name="Nash P."/>
            <person name="Ginger M.L."/>
            <person name="Horn M."/>
            <person name="Schaap P."/>
            <person name="Caler L."/>
            <person name="Loftus B."/>
        </authorList>
    </citation>
    <scope>NUCLEOTIDE SEQUENCE [LARGE SCALE GENOMIC DNA]</scope>
    <source>
        <strain evidence="1 2">Neff</strain>
    </source>
</reference>
<protein>
    <submittedName>
        <fullName evidence="1">Uncharacterized protein</fullName>
    </submittedName>
</protein>
<dbReference type="RefSeq" id="XP_004333239.1">
    <property type="nucleotide sequence ID" value="XM_004333191.1"/>
</dbReference>
<accession>L8GGB0</accession>
<gene>
    <name evidence="1" type="ORF">ACA1_389470</name>
</gene>
<dbReference type="KEGG" id="acan:ACA1_389470"/>
<dbReference type="VEuPathDB" id="AmoebaDB:ACA1_389470"/>
<dbReference type="Proteomes" id="UP000011083">
    <property type="component" value="Unassembled WGS sequence"/>
</dbReference>